<comment type="subcellular location">
    <subcellularLocation>
        <location evidence="1 11">Cell outer membrane</location>
        <topology evidence="1 11">Multi-pass membrane protein</topology>
    </subcellularLocation>
</comment>
<keyword evidence="2 11" id="KW-0813">Transport</keyword>
<evidence type="ECO:0000256" key="11">
    <source>
        <dbReference type="PROSITE-ProRule" id="PRU01360"/>
    </source>
</evidence>
<evidence type="ECO:0000256" key="9">
    <source>
        <dbReference type="ARBA" id="ARBA00023136"/>
    </source>
</evidence>
<dbReference type="InterPro" id="IPR036942">
    <property type="entry name" value="Beta-barrel_TonB_sf"/>
</dbReference>
<feature type="chain" id="PRO_5027723799" evidence="12">
    <location>
        <begin position="25"/>
        <end position="281"/>
    </location>
</feature>
<dbReference type="PANTHER" id="PTHR32552">
    <property type="entry name" value="FERRICHROME IRON RECEPTOR-RELATED"/>
    <property type="match status" value="1"/>
</dbReference>
<dbReference type="GO" id="GO:0009279">
    <property type="term" value="C:cell outer membrane"/>
    <property type="evidence" value="ECO:0007669"/>
    <property type="project" value="UniProtKB-SubCell"/>
</dbReference>
<keyword evidence="10 11" id="KW-0998">Cell outer membrane</keyword>
<keyword evidence="8" id="KW-0798">TonB box</keyword>
<evidence type="ECO:0000256" key="12">
    <source>
        <dbReference type="SAM" id="SignalP"/>
    </source>
</evidence>
<sequence>MNNKRFLLGTSILITTLMTAPAYAQVKDEIIVTATKRQQTLQEIPVAVSVTDADVIEKAKIADIMDLQTVVPSLRVSQLQNSVQTTFIIRGFGNGANNPGIEPSVGVFIDGVYRSRSAGAIADLPRLERVEVLRGPQSTLFGKNASAGVISVITAKPSHTFTGSVEASYGNYNALGLKGYVSGPISENLAFSLSGGLSKRDGYFKNLAGGADQNDRDRWNLRGQLLFEPTDNASFRLIVDHDEIDEICCGVANLLNGPTGAAVVAVGGNLVPNDPFAREGY</sequence>
<name>A0A7C5LZF1_9PROT</name>
<organism evidence="14">
    <name type="scientific">Hellea balneolensis</name>
    <dbReference type="NCBI Taxonomy" id="287478"/>
    <lineage>
        <taxon>Bacteria</taxon>
        <taxon>Pseudomonadati</taxon>
        <taxon>Pseudomonadota</taxon>
        <taxon>Alphaproteobacteria</taxon>
        <taxon>Maricaulales</taxon>
        <taxon>Robiginitomaculaceae</taxon>
        <taxon>Hellea</taxon>
    </lineage>
</organism>
<dbReference type="Proteomes" id="UP000885830">
    <property type="component" value="Unassembled WGS sequence"/>
</dbReference>
<reference evidence="14" key="1">
    <citation type="journal article" date="2020" name="mSystems">
        <title>Genome- and Community-Level Interaction Insights into Carbon Utilization and Element Cycling Functions of Hydrothermarchaeota in Hydrothermal Sediment.</title>
        <authorList>
            <person name="Zhou Z."/>
            <person name="Liu Y."/>
            <person name="Xu W."/>
            <person name="Pan J."/>
            <person name="Luo Z.H."/>
            <person name="Li M."/>
        </authorList>
    </citation>
    <scope>NUCLEOTIDE SEQUENCE [LARGE SCALE GENOMIC DNA]</scope>
    <source>
        <strain evidence="14">HyVt-485</strain>
    </source>
</reference>
<feature type="signal peptide" evidence="12">
    <location>
        <begin position="1"/>
        <end position="24"/>
    </location>
</feature>
<feature type="non-terminal residue" evidence="14">
    <location>
        <position position="281"/>
    </location>
</feature>
<keyword evidence="9 11" id="KW-0472">Membrane</keyword>
<accession>A0A7C5LZF1</accession>
<evidence type="ECO:0000256" key="2">
    <source>
        <dbReference type="ARBA" id="ARBA00022448"/>
    </source>
</evidence>
<evidence type="ECO:0000256" key="10">
    <source>
        <dbReference type="ARBA" id="ARBA00023237"/>
    </source>
</evidence>
<evidence type="ECO:0000256" key="5">
    <source>
        <dbReference type="ARBA" id="ARBA00022692"/>
    </source>
</evidence>
<evidence type="ECO:0000256" key="6">
    <source>
        <dbReference type="ARBA" id="ARBA00023004"/>
    </source>
</evidence>
<dbReference type="AlphaFoldDB" id="A0A7C5LZF1"/>
<dbReference type="InterPro" id="IPR012910">
    <property type="entry name" value="Plug_dom"/>
</dbReference>
<evidence type="ECO:0000313" key="14">
    <source>
        <dbReference type="EMBL" id="HHL42572.1"/>
    </source>
</evidence>
<dbReference type="GO" id="GO:0006826">
    <property type="term" value="P:iron ion transport"/>
    <property type="evidence" value="ECO:0007669"/>
    <property type="project" value="UniProtKB-KW"/>
</dbReference>
<dbReference type="EMBL" id="DRMJ01000148">
    <property type="protein sequence ID" value="HHL42572.1"/>
    <property type="molecule type" value="Genomic_DNA"/>
</dbReference>
<evidence type="ECO:0000259" key="13">
    <source>
        <dbReference type="Pfam" id="PF07715"/>
    </source>
</evidence>
<evidence type="ECO:0000256" key="1">
    <source>
        <dbReference type="ARBA" id="ARBA00004571"/>
    </source>
</evidence>
<evidence type="ECO:0000256" key="7">
    <source>
        <dbReference type="ARBA" id="ARBA00023065"/>
    </source>
</evidence>
<dbReference type="Pfam" id="PF07715">
    <property type="entry name" value="Plug"/>
    <property type="match status" value="1"/>
</dbReference>
<comment type="caution">
    <text evidence="14">The sequence shown here is derived from an EMBL/GenBank/DDBJ whole genome shotgun (WGS) entry which is preliminary data.</text>
</comment>
<comment type="similarity">
    <text evidence="11">Belongs to the TonB-dependent receptor family.</text>
</comment>
<keyword evidence="12" id="KW-0732">Signal</keyword>
<feature type="domain" description="TonB-dependent receptor plug" evidence="13">
    <location>
        <begin position="41"/>
        <end position="149"/>
    </location>
</feature>
<protein>
    <submittedName>
        <fullName evidence="14">TonB-dependent receptor</fullName>
    </submittedName>
</protein>
<proteinExistence type="inferred from homology"/>
<keyword evidence="5 11" id="KW-0812">Transmembrane</keyword>
<evidence type="ECO:0000256" key="3">
    <source>
        <dbReference type="ARBA" id="ARBA00022452"/>
    </source>
</evidence>
<dbReference type="Gene3D" id="2.40.170.20">
    <property type="entry name" value="TonB-dependent receptor, beta-barrel domain"/>
    <property type="match status" value="1"/>
</dbReference>
<evidence type="ECO:0000256" key="8">
    <source>
        <dbReference type="ARBA" id="ARBA00023077"/>
    </source>
</evidence>
<dbReference type="PANTHER" id="PTHR32552:SF81">
    <property type="entry name" value="TONB-DEPENDENT OUTER MEMBRANE RECEPTOR"/>
    <property type="match status" value="1"/>
</dbReference>
<evidence type="ECO:0000256" key="4">
    <source>
        <dbReference type="ARBA" id="ARBA00022496"/>
    </source>
</evidence>
<keyword evidence="14" id="KW-0675">Receptor</keyword>
<keyword evidence="3 11" id="KW-1134">Transmembrane beta strand</keyword>
<keyword evidence="4" id="KW-0410">Iron transport</keyword>
<keyword evidence="7" id="KW-0406">Ion transport</keyword>
<dbReference type="SUPFAM" id="SSF56935">
    <property type="entry name" value="Porins"/>
    <property type="match status" value="1"/>
</dbReference>
<keyword evidence="6" id="KW-0408">Iron</keyword>
<gene>
    <name evidence="14" type="ORF">ENJ42_03045</name>
</gene>
<dbReference type="InterPro" id="IPR039426">
    <property type="entry name" value="TonB-dep_rcpt-like"/>
</dbReference>
<dbReference type="PROSITE" id="PS52016">
    <property type="entry name" value="TONB_DEPENDENT_REC_3"/>
    <property type="match status" value="1"/>
</dbReference>